<keyword evidence="6" id="KW-1185">Reference proteome</keyword>
<evidence type="ECO:0000256" key="2">
    <source>
        <dbReference type="SAM" id="MobiDB-lite"/>
    </source>
</evidence>
<dbReference type="eggNOG" id="COG2720">
    <property type="taxonomic scope" value="Bacteria"/>
</dbReference>
<dbReference type="RefSeq" id="WP_012064708.1">
    <property type="nucleotide sequence ID" value="NC_009633.1"/>
</dbReference>
<dbReference type="PANTHER" id="PTHR35788">
    <property type="entry name" value="EXPORTED PROTEIN-RELATED"/>
    <property type="match status" value="1"/>
</dbReference>
<keyword evidence="3" id="KW-1133">Transmembrane helix</keyword>
<dbReference type="Gene3D" id="2.20.230.10">
    <property type="entry name" value="Resuscitation-promoting factor rpfb"/>
    <property type="match status" value="1"/>
</dbReference>
<protein>
    <submittedName>
        <fullName evidence="5">VanW family protein</fullName>
    </submittedName>
</protein>
<dbReference type="InterPro" id="IPR011098">
    <property type="entry name" value="G5_dom"/>
</dbReference>
<feature type="compositionally biased region" description="Acidic residues" evidence="2">
    <location>
        <begin position="475"/>
        <end position="485"/>
    </location>
</feature>
<dbReference type="Pfam" id="PF07501">
    <property type="entry name" value="G5"/>
    <property type="match status" value="1"/>
</dbReference>
<feature type="transmembrane region" description="Helical" evidence="3">
    <location>
        <begin position="12"/>
        <end position="37"/>
    </location>
</feature>
<dbReference type="SMART" id="SM01208">
    <property type="entry name" value="G5"/>
    <property type="match status" value="1"/>
</dbReference>
<dbReference type="Proteomes" id="UP000001572">
    <property type="component" value="Chromosome"/>
</dbReference>
<evidence type="ECO:0000259" key="4">
    <source>
        <dbReference type="PROSITE" id="PS51109"/>
    </source>
</evidence>
<sequence length="485" mass="54458">MKTNFEGIDKRKAFLWGAGLILIVIVIGLIAMLALSFNSGKIHPHIYIEEVDVGGLSKEEALAKIQKIYDKGVSENQLQLHFESQEWKRSYQELGYTYLYEEAVAEAYGVGRSGSIIEQLKQIMRTRKTAPVIRLRGKHQGEKVAILIGEIRSEVDKEPINAKIKREEGTFVITEEEVGVQVDQVLLRTRIREALASSYSGILPVPVKHVLASVTREDLKVIEVTIGEFATNFNAQQEGRTKNIEIGSSSIDGTLIMPGEIFSFNEKTGPRSVEEGYQEAPVILAGRLVPGVGGGICQVSTTLYNAVIRGDLEIVNRQNHSLPVSYVPLGHDATVAYGYLDFEFKNSTEHPIYIESTVLGNRLEVRIFGKNVPPYQVRLASEIVERISPTREVKQDPNLLVGERKVQQEGKQGYRVKTDKVYYEGNQEIRREQISTDYYPPVKTIIAEGTKPRPQRSEANQEDIEESRELKEAEEIPEDSEVSEE</sequence>
<feature type="region of interest" description="Disordered" evidence="2">
    <location>
        <begin position="445"/>
        <end position="485"/>
    </location>
</feature>
<dbReference type="Pfam" id="PF04294">
    <property type="entry name" value="VanW"/>
    <property type="match status" value="1"/>
</dbReference>
<dbReference type="PANTHER" id="PTHR35788:SF1">
    <property type="entry name" value="EXPORTED PROTEIN"/>
    <property type="match status" value="1"/>
</dbReference>
<proteinExistence type="predicted"/>
<organism evidence="5 6">
    <name type="scientific">Alkaliphilus metalliredigens (strain QYMF)</name>
    <dbReference type="NCBI Taxonomy" id="293826"/>
    <lineage>
        <taxon>Bacteria</taxon>
        <taxon>Bacillati</taxon>
        <taxon>Bacillota</taxon>
        <taxon>Clostridia</taxon>
        <taxon>Peptostreptococcales</taxon>
        <taxon>Natronincolaceae</taxon>
        <taxon>Alkaliphilus</taxon>
    </lineage>
</organism>
<feature type="domain" description="G5" evidence="4">
    <location>
        <begin position="372"/>
        <end position="452"/>
    </location>
</feature>
<gene>
    <name evidence="5" type="ordered locus">Amet_3626</name>
</gene>
<dbReference type="InterPro" id="IPR007391">
    <property type="entry name" value="Vancomycin_resist_VanW"/>
</dbReference>
<name>A6TU80_ALKMQ</name>
<dbReference type="OrthoDB" id="9797191at2"/>
<keyword evidence="1" id="KW-0732">Signal</keyword>
<evidence type="ECO:0000313" key="6">
    <source>
        <dbReference type="Proteomes" id="UP000001572"/>
    </source>
</evidence>
<dbReference type="AlphaFoldDB" id="A6TU80"/>
<keyword evidence="3" id="KW-0812">Transmembrane</keyword>
<evidence type="ECO:0000313" key="5">
    <source>
        <dbReference type="EMBL" id="ABR49748.1"/>
    </source>
</evidence>
<keyword evidence="3" id="KW-0472">Membrane</keyword>
<evidence type="ECO:0000256" key="3">
    <source>
        <dbReference type="SAM" id="Phobius"/>
    </source>
</evidence>
<dbReference type="InterPro" id="IPR052913">
    <property type="entry name" value="Glycopeptide_resist_protein"/>
</dbReference>
<dbReference type="STRING" id="293826.Amet_3626"/>
<dbReference type="EMBL" id="CP000724">
    <property type="protein sequence ID" value="ABR49748.1"/>
    <property type="molecule type" value="Genomic_DNA"/>
</dbReference>
<reference evidence="6" key="1">
    <citation type="journal article" date="2016" name="Genome Announc.">
        <title>Complete genome sequence of Alkaliphilus metalliredigens strain QYMF, an alkaliphilic and metal-reducing bacterium isolated from borax-contaminated leachate ponds.</title>
        <authorList>
            <person name="Hwang C."/>
            <person name="Copeland A."/>
            <person name="Lucas S."/>
            <person name="Lapidus A."/>
            <person name="Barry K."/>
            <person name="Detter J.C."/>
            <person name="Glavina Del Rio T."/>
            <person name="Hammon N."/>
            <person name="Israni S."/>
            <person name="Dalin E."/>
            <person name="Tice H."/>
            <person name="Pitluck S."/>
            <person name="Chertkov O."/>
            <person name="Brettin T."/>
            <person name="Bruce D."/>
            <person name="Han C."/>
            <person name="Schmutz J."/>
            <person name="Larimer F."/>
            <person name="Land M.L."/>
            <person name="Hauser L."/>
            <person name="Kyrpides N."/>
            <person name="Mikhailova N."/>
            <person name="Ye Q."/>
            <person name="Zhou J."/>
            <person name="Richardson P."/>
            <person name="Fields M.W."/>
        </authorList>
    </citation>
    <scope>NUCLEOTIDE SEQUENCE [LARGE SCALE GENOMIC DNA]</scope>
    <source>
        <strain evidence="6">QYMF</strain>
    </source>
</reference>
<dbReference type="KEGG" id="amt:Amet_3626"/>
<evidence type="ECO:0000256" key="1">
    <source>
        <dbReference type="ARBA" id="ARBA00022729"/>
    </source>
</evidence>
<accession>A6TU80</accession>
<dbReference type="PROSITE" id="PS51109">
    <property type="entry name" value="G5"/>
    <property type="match status" value="1"/>
</dbReference>
<dbReference type="HOGENOM" id="CLU_011572_2_1_9"/>
<dbReference type="InterPro" id="IPR022029">
    <property type="entry name" value="YoaR-like_PG-bd"/>
</dbReference>
<dbReference type="Pfam" id="PF12229">
    <property type="entry name" value="PG_binding_4"/>
    <property type="match status" value="1"/>
</dbReference>